<keyword evidence="4" id="KW-0418">Kinase</keyword>
<comment type="caution">
    <text evidence="9">The sequence shown here is derived from an EMBL/GenBank/DDBJ whole genome shotgun (WGS) entry which is preliminary data.</text>
</comment>
<feature type="domain" description="AGC-kinase C-terminal" evidence="8">
    <location>
        <begin position="191"/>
        <end position="245"/>
    </location>
</feature>
<evidence type="ECO:0000256" key="4">
    <source>
        <dbReference type="ARBA" id="ARBA00022777"/>
    </source>
</evidence>
<dbReference type="InterPro" id="IPR017441">
    <property type="entry name" value="Protein_kinase_ATP_BS"/>
</dbReference>
<feature type="domain" description="Protein kinase" evidence="7">
    <location>
        <begin position="1"/>
        <end position="190"/>
    </location>
</feature>
<evidence type="ECO:0008006" key="11">
    <source>
        <dbReference type="Google" id="ProtNLM"/>
    </source>
</evidence>
<evidence type="ECO:0000256" key="6">
    <source>
        <dbReference type="PROSITE-ProRule" id="PRU10141"/>
    </source>
</evidence>
<gene>
    <name evidence="9" type="ORF">PV327_000018</name>
</gene>
<dbReference type="GO" id="GO:0005952">
    <property type="term" value="C:cAMP-dependent protein kinase complex"/>
    <property type="evidence" value="ECO:0007669"/>
    <property type="project" value="TreeGrafter"/>
</dbReference>
<proteinExistence type="predicted"/>
<dbReference type="Proteomes" id="UP001168972">
    <property type="component" value="Unassembled WGS sequence"/>
</dbReference>
<dbReference type="PROSITE" id="PS50011">
    <property type="entry name" value="PROTEIN_KINASE_DOM"/>
    <property type="match status" value="1"/>
</dbReference>
<dbReference type="GO" id="GO:0005829">
    <property type="term" value="C:cytosol"/>
    <property type="evidence" value="ECO:0007669"/>
    <property type="project" value="TreeGrafter"/>
</dbReference>
<name>A0AA39L1W1_MICHY</name>
<evidence type="ECO:0000256" key="3">
    <source>
        <dbReference type="ARBA" id="ARBA00022741"/>
    </source>
</evidence>
<reference evidence="9" key="2">
    <citation type="submission" date="2023-03" db="EMBL/GenBank/DDBJ databases">
        <authorList>
            <person name="Inwood S.N."/>
            <person name="Skelly J.G."/>
            <person name="Guhlin J."/>
            <person name="Harrop T.W.R."/>
            <person name="Goldson S.G."/>
            <person name="Dearden P.K."/>
        </authorList>
    </citation>
    <scope>NUCLEOTIDE SEQUENCE</scope>
    <source>
        <strain evidence="9">Lincoln</strain>
        <tissue evidence="9">Whole body</tissue>
    </source>
</reference>
<dbReference type="Pfam" id="PF00069">
    <property type="entry name" value="Pkinase"/>
    <property type="match status" value="2"/>
</dbReference>
<dbReference type="PANTHER" id="PTHR24353">
    <property type="entry name" value="CYCLIC NUCLEOTIDE-DEPENDENT PROTEIN KINASE"/>
    <property type="match status" value="1"/>
</dbReference>
<evidence type="ECO:0000256" key="2">
    <source>
        <dbReference type="ARBA" id="ARBA00022679"/>
    </source>
</evidence>
<evidence type="ECO:0000256" key="5">
    <source>
        <dbReference type="ARBA" id="ARBA00022840"/>
    </source>
</evidence>
<reference evidence="9" key="1">
    <citation type="journal article" date="2023" name="bioRxiv">
        <title>Scaffold-level genome assemblies of two parasitoid biocontrol wasps reveal the parthenogenesis mechanism and an associated novel virus.</title>
        <authorList>
            <person name="Inwood S."/>
            <person name="Skelly J."/>
            <person name="Guhlin J."/>
            <person name="Harrop T."/>
            <person name="Goldson S."/>
            <person name="Dearden P."/>
        </authorList>
    </citation>
    <scope>NUCLEOTIDE SEQUENCE</scope>
    <source>
        <strain evidence="9">Lincoln</strain>
        <tissue evidence="9">Whole body</tissue>
    </source>
</reference>
<feature type="binding site" evidence="6">
    <location>
        <position position="53"/>
    </location>
    <ligand>
        <name>ATP</name>
        <dbReference type="ChEBI" id="CHEBI:30616"/>
    </ligand>
</feature>
<sequence>MKMSGDGISDEELSQDHCAGYDINEMEIIKTIGTGTFGRVVLCRHQGIPMALKVLSMVDVIRLKQVDHVKNEISILKEVKHPFIVNITWTLCGTPEYLAPEIIQSKGHNKAVDWWALGVLIYEMLVGYPPFFDDNPFGIYEKILGGRIEWPKHVDPIAKDLIKKLLIADRTKRLGNMRQGAEDVKRHRWFKLIDWILVPQRLLNPPIGPRVKAPGDASCFDDYPETDWRSQPPLPPEELALFQDF</sequence>
<dbReference type="InterPro" id="IPR000719">
    <property type="entry name" value="Prot_kinase_dom"/>
</dbReference>
<dbReference type="SMART" id="SM00220">
    <property type="entry name" value="S_TKc"/>
    <property type="match status" value="1"/>
</dbReference>
<evidence type="ECO:0000259" key="7">
    <source>
        <dbReference type="PROSITE" id="PS50011"/>
    </source>
</evidence>
<dbReference type="AlphaFoldDB" id="A0AA39L1W1"/>
<keyword evidence="10" id="KW-1185">Reference proteome</keyword>
<organism evidence="9 10">
    <name type="scientific">Microctonus hyperodae</name>
    <name type="common">Parasitoid wasp</name>
    <dbReference type="NCBI Taxonomy" id="165561"/>
    <lineage>
        <taxon>Eukaryota</taxon>
        <taxon>Metazoa</taxon>
        <taxon>Ecdysozoa</taxon>
        <taxon>Arthropoda</taxon>
        <taxon>Hexapoda</taxon>
        <taxon>Insecta</taxon>
        <taxon>Pterygota</taxon>
        <taxon>Neoptera</taxon>
        <taxon>Endopterygota</taxon>
        <taxon>Hymenoptera</taxon>
        <taxon>Apocrita</taxon>
        <taxon>Ichneumonoidea</taxon>
        <taxon>Braconidae</taxon>
        <taxon>Euphorinae</taxon>
        <taxon>Microctonus</taxon>
    </lineage>
</organism>
<dbReference type="PANTHER" id="PTHR24353:SF37">
    <property type="entry name" value="CAMP-DEPENDENT PROTEIN KINASE CATALYTIC SUBUNIT PRKX"/>
    <property type="match status" value="1"/>
</dbReference>
<evidence type="ECO:0000313" key="9">
    <source>
        <dbReference type="EMBL" id="KAK0181826.1"/>
    </source>
</evidence>
<keyword evidence="5 6" id="KW-0067">ATP-binding</keyword>
<keyword evidence="1" id="KW-0723">Serine/threonine-protein kinase</keyword>
<dbReference type="Gene3D" id="1.10.510.10">
    <property type="entry name" value="Transferase(Phosphotransferase) domain 1"/>
    <property type="match status" value="1"/>
</dbReference>
<dbReference type="SUPFAM" id="SSF56112">
    <property type="entry name" value="Protein kinase-like (PK-like)"/>
    <property type="match status" value="1"/>
</dbReference>
<keyword evidence="2" id="KW-0808">Transferase</keyword>
<dbReference type="EMBL" id="JAQQBR010000001">
    <property type="protein sequence ID" value="KAK0181826.1"/>
    <property type="molecule type" value="Genomic_DNA"/>
</dbReference>
<dbReference type="PROSITE" id="PS00107">
    <property type="entry name" value="PROTEIN_KINASE_ATP"/>
    <property type="match status" value="1"/>
</dbReference>
<dbReference type="SMART" id="SM00133">
    <property type="entry name" value="S_TK_X"/>
    <property type="match status" value="1"/>
</dbReference>
<accession>A0AA39L1W1</accession>
<keyword evidence="3 6" id="KW-0547">Nucleotide-binding</keyword>
<dbReference type="Gene3D" id="3.30.200.20">
    <property type="entry name" value="Phosphorylase Kinase, domain 1"/>
    <property type="match status" value="2"/>
</dbReference>
<evidence type="ECO:0000256" key="1">
    <source>
        <dbReference type="ARBA" id="ARBA00022527"/>
    </source>
</evidence>
<dbReference type="InterPro" id="IPR011009">
    <property type="entry name" value="Kinase-like_dom_sf"/>
</dbReference>
<dbReference type="InterPro" id="IPR000961">
    <property type="entry name" value="AGC-kinase_C"/>
</dbReference>
<protein>
    <recommendedName>
        <fullName evidence="11">Protein kinase domain-containing protein</fullName>
    </recommendedName>
</protein>
<evidence type="ECO:0000313" key="10">
    <source>
        <dbReference type="Proteomes" id="UP001168972"/>
    </source>
</evidence>
<dbReference type="GO" id="GO:0004691">
    <property type="term" value="F:cAMP-dependent protein kinase activity"/>
    <property type="evidence" value="ECO:0007669"/>
    <property type="project" value="TreeGrafter"/>
</dbReference>
<evidence type="ECO:0000259" key="8">
    <source>
        <dbReference type="PROSITE" id="PS51285"/>
    </source>
</evidence>
<dbReference type="PROSITE" id="PS51285">
    <property type="entry name" value="AGC_KINASE_CTER"/>
    <property type="match status" value="1"/>
</dbReference>
<dbReference type="GO" id="GO:0005524">
    <property type="term" value="F:ATP binding"/>
    <property type="evidence" value="ECO:0007669"/>
    <property type="project" value="UniProtKB-UniRule"/>
</dbReference>